<accession>A0ACC3BDR8</accession>
<name>A0ACC3BDR8_9EURO</name>
<keyword evidence="2" id="KW-1185">Reference proteome</keyword>
<organism evidence="1 2">
    <name type="scientific">Aspergillus melleus</name>
    <dbReference type="NCBI Taxonomy" id="138277"/>
    <lineage>
        <taxon>Eukaryota</taxon>
        <taxon>Fungi</taxon>
        <taxon>Dikarya</taxon>
        <taxon>Ascomycota</taxon>
        <taxon>Pezizomycotina</taxon>
        <taxon>Eurotiomycetes</taxon>
        <taxon>Eurotiomycetidae</taxon>
        <taxon>Eurotiales</taxon>
        <taxon>Aspergillaceae</taxon>
        <taxon>Aspergillus</taxon>
        <taxon>Aspergillus subgen. Circumdati</taxon>
    </lineage>
</organism>
<dbReference type="Proteomes" id="UP001177260">
    <property type="component" value="Unassembled WGS sequence"/>
</dbReference>
<dbReference type="EMBL" id="JAOPJF010000005">
    <property type="protein sequence ID" value="KAK1148939.1"/>
    <property type="molecule type" value="Genomic_DNA"/>
</dbReference>
<gene>
    <name evidence="1" type="ORF">N8T08_007614</name>
</gene>
<evidence type="ECO:0000313" key="2">
    <source>
        <dbReference type="Proteomes" id="UP001177260"/>
    </source>
</evidence>
<protein>
    <submittedName>
        <fullName evidence="1">Uncharacterized protein</fullName>
    </submittedName>
</protein>
<sequence length="1094" mass="119901">MPTPVLVPPASSPSTCRSQQNDAVASPPQPPPQPHPPQPLPQFRLRSQSVARPQSNGVPPVTAVLSPPSYPSSHPQPRPPAPTAPDPPPPPVTVSLDTNLPPPPTQSAQPSPTASLSLLNLQASSSAPRPRDSPTGVQSPPSIPPRPALQVNTGVPTPPPTRASEGEAGDSGRSPLNHAEMQNDARGNPPQQMPHPQTVQTSHSHPHVPAVAVLQSQQDEAQPSHHQPQRQRPPNAQDSSMFIPTIDGAFFECSVDRLTKYIAYLERTGHPPQPYQNARLQLLIDACANQDCLYLAIHQVYCLYSFSPSEFFNLPHFTEQQARGLAVIEKVMVSNSEVSHDFLRWSAHFPNPIVVLMQTPVYHQAVQMAAICLGRFAEQWGTYVAHVFARGFPPFAAELMEGFGITSSSLAYTIFLSTCRQLRKGISEDMVKRVWNQDLLNFQRRRTHAVSGTQIRQENADVIRLYQSILVSNSPTGPGPQPPLPRQQQTGQQPVQSPNPAVPGPTVHTAAFAMTRPTGIPSPQPSQSPQMPGTGQPVIASPRMATSPPNAPSVPPPQAPRRGRPRRANRVVQQPPRPVATLAPGPAPGGVAPQMGLPFQQMVFPSQLVQSFSPRQASSPTQRPVPIPAQPQSPTGGWPNGVQSPGGPRAHASLQHPPHPVRPTHPSFQPQPQPHPYPYYRSAPGHTAQPLLPPPGHRPSTTSRPHPLRDALHQAHLRGPVNEVQASPHEQETGLFQYMSGFAGKPVPLGTEECTFKWQFELSRSDIDRVPASRLPSLGQRAVRSYKDGSQIHRLRCIRVDPATSEVSEQAWCTAESIWPSVIYVFINDAEAYVRRKVHNGKDLPLDISHYLREGLNTVTLYFLRDAAETRDLTYAMAVEVLNIVSFPRAKELAQPLAAAESCEQIQTRLSPGQQQQQDDEVSIVSDNLTVDLVDPFMAKVFDTPVRGRFCGHRECFDHDTWILTRASKSGNAPMKEDWKCPICHRDARPQSLVIDGFLVEVREELARTNRLDTARAIQVKADGSWQVRAETEAPDRSDPDRTASKRKLNGANSPDTPASQKKPKVEQRRLFTTNGDISAQPSHQQPPEVIALD</sequence>
<reference evidence="1 2" key="1">
    <citation type="journal article" date="2023" name="ACS Omega">
        <title>Identification of the Neoaspergillic Acid Biosynthesis Gene Cluster by Establishing an In Vitro CRISPR-Ribonucleoprotein Genetic System in Aspergillus melleus.</title>
        <authorList>
            <person name="Yuan B."/>
            <person name="Grau M.F."/>
            <person name="Murata R.M."/>
            <person name="Torok T."/>
            <person name="Venkateswaran K."/>
            <person name="Stajich J.E."/>
            <person name="Wang C.C.C."/>
        </authorList>
    </citation>
    <scope>NUCLEOTIDE SEQUENCE [LARGE SCALE GENOMIC DNA]</scope>
    <source>
        <strain evidence="1 2">IMV 1140</strain>
    </source>
</reference>
<evidence type="ECO:0000313" key="1">
    <source>
        <dbReference type="EMBL" id="KAK1148939.1"/>
    </source>
</evidence>
<proteinExistence type="predicted"/>
<comment type="caution">
    <text evidence="1">The sequence shown here is derived from an EMBL/GenBank/DDBJ whole genome shotgun (WGS) entry which is preliminary data.</text>
</comment>